<protein>
    <submittedName>
        <fullName evidence="2">PE-PGRS family protein</fullName>
    </submittedName>
</protein>
<evidence type="ECO:0000313" key="3">
    <source>
        <dbReference type="Proteomes" id="UP001160301"/>
    </source>
</evidence>
<feature type="region of interest" description="Disordered" evidence="1">
    <location>
        <begin position="25"/>
        <end position="56"/>
    </location>
</feature>
<keyword evidence="3" id="KW-1185">Reference proteome</keyword>
<evidence type="ECO:0000313" key="2">
    <source>
        <dbReference type="EMBL" id="MDI1436578.1"/>
    </source>
</evidence>
<name>A0ABT6P7R2_9BACT</name>
<feature type="compositionally biased region" description="Gly residues" evidence="1">
    <location>
        <begin position="27"/>
        <end position="39"/>
    </location>
</feature>
<evidence type="ECO:0000256" key="1">
    <source>
        <dbReference type="SAM" id="MobiDB-lite"/>
    </source>
</evidence>
<gene>
    <name evidence="2" type="ORF">QHF89_44140</name>
</gene>
<proteinExistence type="predicted"/>
<dbReference type="EMBL" id="JARZHI010000086">
    <property type="protein sequence ID" value="MDI1436578.1"/>
    <property type="molecule type" value="Genomic_DNA"/>
</dbReference>
<comment type="caution">
    <text evidence="2">The sequence shown here is derived from an EMBL/GenBank/DDBJ whole genome shotgun (WGS) entry which is preliminary data.</text>
</comment>
<dbReference type="RefSeq" id="WP_284721739.1">
    <property type="nucleotide sequence ID" value="NZ_JARZHI010000086.1"/>
</dbReference>
<dbReference type="Proteomes" id="UP001160301">
    <property type="component" value="Unassembled WGS sequence"/>
</dbReference>
<dbReference type="PROSITE" id="PS51257">
    <property type="entry name" value="PROKAR_LIPOPROTEIN"/>
    <property type="match status" value="1"/>
</dbReference>
<accession>A0ABT6P7R2</accession>
<organism evidence="2 3">
    <name type="scientific">Polyangium sorediatum</name>
    <dbReference type="NCBI Taxonomy" id="889274"/>
    <lineage>
        <taxon>Bacteria</taxon>
        <taxon>Pseudomonadati</taxon>
        <taxon>Myxococcota</taxon>
        <taxon>Polyangia</taxon>
        <taxon>Polyangiales</taxon>
        <taxon>Polyangiaceae</taxon>
        <taxon>Polyangium</taxon>
    </lineage>
</organism>
<reference evidence="2 3" key="1">
    <citation type="submission" date="2023-04" db="EMBL/GenBank/DDBJ databases">
        <title>The genome sequence of Polyangium sorediatum DSM14670.</title>
        <authorList>
            <person name="Zhang X."/>
        </authorList>
    </citation>
    <scope>NUCLEOTIDE SEQUENCE [LARGE SCALE GENOMIC DNA]</scope>
    <source>
        <strain evidence="2 3">DSM 14670</strain>
    </source>
</reference>
<feature type="compositionally biased region" description="Low complexity" evidence="1">
    <location>
        <begin position="40"/>
        <end position="49"/>
    </location>
</feature>
<sequence length="206" mass="19639">MKTWLFVVPCAAALGFAGTGCSDEPDGSGGAGGEGGAGGSPASSSSSSSGSGGMGGMGGSGGAGGGCGDTMTDPENCGTCDNQCAPGQTCAGGVCTCGSASVAFADVQTILSASCAVGGCHSGAAPKQGLDLTSANAHAELVDVPAEQCAGGTRMRVKAGAPSESYLIDKMMNVDKCGGNKMPPSIALSNEKIQVVSDWICGGALP</sequence>